<dbReference type="InterPro" id="IPR027417">
    <property type="entry name" value="P-loop_NTPase"/>
</dbReference>
<dbReference type="Pfam" id="PF13304">
    <property type="entry name" value="AAA_21"/>
    <property type="match status" value="1"/>
</dbReference>
<dbReference type="CDD" id="cd00267">
    <property type="entry name" value="ABC_ATPase"/>
    <property type="match status" value="1"/>
</dbReference>
<gene>
    <name evidence="3" type="ORF">G3435_20680</name>
</gene>
<evidence type="ECO:0000259" key="1">
    <source>
        <dbReference type="Pfam" id="PF13175"/>
    </source>
</evidence>
<dbReference type="GO" id="GO:0016887">
    <property type="term" value="F:ATP hydrolysis activity"/>
    <property type="evidence" value="ECO:0007669"/>
    <property type="project" value="InterPro"/>
</dbReference>
<sequence length="337" mass="37590">MLTRLELENFGPLQSLQWNALSNVNLVIGPNSCGKTFILKALYSVVRSLETHQRGHEPRSLAEILYEKLYWTFQADKIGDLVTKGAKSPLSCTVAFGEQALQFGFGKDTAKTITAPVGDLQSLPSNSIFLPPKEVLSLQSIILKSRELDNEFGFDDTYYDLAKALSLTTTRGNNYREFASARSDLEEMLGGKVEFDSASKRWQFKKGNQKYPIGATAEGIKKIAILDTLLGNRYLALGSIIFIDEPESALHPTAISKLIQIIVMLSQRGIQFFIASHSYFVIKALYIEARRQGVSLPVLSSIDGRWKADNMQLGMPDNPIVDESIRLYEEEVELALE</sequence>
<dbReference type="Proteomes" id="UP000480410">
    <property type="component" value="Unassembled WGS sequence"/>
</dbReference>
<comment type="caution">
    <text evidence="3">The sequence shown here is derived from an EMBL/GenBank/DDBJ whole genome shotgun (WGS) entry which is preliminary data.</text>
</comment>
<keyword evidence="3" id="KW-0067">ATP-binding</keyword>
<dbReference type="Gene3D" id="3.40.50.300">
    <property type="entry name" value="P-loop containing nucleotide triphosphate hydrolases"/>
    <property type="match status" value="1"/>
</dbReference>
<reference evidence="3 4" key="1">
    <citation type="submission" date="2020-02" db="EMBL/GenBank/DDBJ databases">
        <title>Broccoli isolated Pseudomonas sp.</title>
        <authorList>
            <person name="Fujikawa T."/>
            <person name="Sawada H."/>
        </authorList>
    </citation>
    <scope>NUCLEOTIDE SEQUENCE [LARGE SCALE GENOMIC DNA]</scope>
    <source>
        <strain evidence="3 4">MAFF212428</strain>
    </source>
</reference>
<dbReference type="PANTHER" id="PTHR43581:SF2">
    <property type="entry name" value="EXCINUCLEASE ATPASE SUBUNIT"/>
    <property type="match status" value="1"/>
</dbReference>
<dbReference type="InterPro" id="IPR041685">
    <property type="entry name" value="AAA_GajA/Old/RecF-like"/>
</dbReference>
<organism evidence="3 4">
    <name type="scientific">Pseudomonas brassicae</name>
    <dbReference type="NCBI Taxonomy" id="2708063"/>
    <lineage>
        <taxon>Bacteria</taxon>
        <taxon>Pseudomonadati</taxon>
        <taxon>Pseudomonadota</taxon>
        <taxon>Gammaproteobacteria</taxon>
        <taxon>Pseudomonadales</taxon>
        <taxon>Pseudomonadaceae</taxon>
        <taxon>Pseudomonas</taxon>
    </lineage>
</organism>
<dbReference type="AlphaFoldDB" id="A0A6M0CZ48"/>
<evidence type="ECO:0000313" key="4">
    <source>
        <dbReference type="Proteomes" id="UP000480410"/>
    </source>
</evidence>
<name>A0A6M0CZ48_9PSED</name>
<dbReference type="InterPro" id="IPR051396">
    <property type="entry name" value="Bact_Antivir_Def_Nuclease"/>
</dbReference>
<proteinExistence type="predicted"/>
<protein>
    <submittedName>
        <fullName evidence="3">ATP-binding protein</fullName>
    </submittedName>
</protein>
<dbReference type="SUPFAM" id="SSF52540">
    <property type="entry name" value="P-loop containing nucleoside triphosphate hydrolases"/>
    <property type="match status" value="1"/>
</dbReference>
<dbReference type="GO" id="GO:0005524">
    <property type="term" value="F:ATP binding"/>
    <property type="evidence" value="ECO:0007669"/>
    <property type="project" value="UniProtKB-KW"/>
</dbReference>
<accession>A0A6M0CZ48</accession>
<keyword evidence="3" id="KW-0547">Nucleotide-binding</keyword>
<feature type="domain" description="Endonuclease GajA/Old nuclease/RecF-like AAA" evidence="1">
    <location>
        <begin position="1"/>
        <end position="149"/>
    </location>
</feature>
<dbReference type="PANTHER" id="PTHR43581">
    <property type="entry name" value="ATP/GTP PHOSPHATASE"/>
    <property type="match status" value="1"/>
</dbReference>
<dbReference type="EMBL" id="JAAHBV010000515">
    <property type="protein sequence ID" value="NER61713.1"/>
    <property type="molecule type" value="Genomic_DNA"/>
</dbReference>
<dbReference type="Pfam" id="PF13175">
    <property type="entry name" value="AAA_15"/>
    <property type="match status" value="1"/>
</dbReference>
<dbReference type="InterPro" id="IPR003959">
    <property type="entry name" value="ATPase_AAA_core"/>
</dbReference>
<evidence type="ECO:0000313" key="3">
    <source>
        <dbReference type="EMBL" id="NER61713.1"/>
    </source>
</evidence>
<feature type="domain" description="ATPase AAA-type core" evidence="2">
    <location>
        <begin position="151"/>
        <end position="282"/>
    </location>
</feature>
<evidence type="ECO:0000259" key="2">
    <source>
        <dbReference type="Pfam" id="PF13304"/>
    </source>
</evidence>